<dbReference type="Proteomes" id="UP000838412">
    <property type="component" value="Chromosome 2"/>
</dbReference>
<dbReference type="AlphaFoldDB" id="A0A8J9ZHP9"/>
<evidence type="ECO:0000256" key="3">
    <source>
        <dbReference type="ARBA" id="ARBA00022692"/>
    </source>
</evidence>
<name>A0A8J9ZHP9_BRALA</name>
<dbReference type="OrthoDB" id="6435638at2759"/>
<keyword evidence="6" id="KW-0675">Receptor</keyword>
<feature type="transmembrane region" description="Helical" evidence="7">
    <location>
        <begin position="389"/>
        <end position="410"/>
    </location>
</feature>
<sequence length="492" mass="56424">MIPLLPNRVRRTSAATNPSELLAGVLKLRTPLLTDSRKIVLERAHSERFGRWTVWVSEVGKPWQDREVGVHSATMSPSQPPRTENDSACFREDIFSQDFLNESSQELLNETARNNTTTIDLDLPEFTTWTLIKIVIICVLFVIAAIGNMFMARATLRLRRRSGIYLLLLHLSVGELLVTCITMPSEAIWAYTVSWWAGDTMCRIVKYGQMLGLYLSTYITVCISLDRCVAIAFPLKKGQAPERARSMIIVSWALSLIFCIPQAVIFHVEIPEHAPWFQQCVTYNFYSADWQEDLYNMLVFVVMYPAPMVIMVACYVCIFVSLFRHWRGTNNLETGNKTGQRERLFSKAKVRTLQMAAGILTTFFVCWTPFYCVMMWHLFFQHEYPIDPVIFDVLYLFGVSNACVNPVVYGKSVVTRKPGKSFLVNWYQACLEPEEYARKLDSTKATACTRMTSLRRSEQRDRLNSLTPTVYVEVSRRNSSRIVTQDQLPGII</sequence>
<keyword evidence="5 7" id="KW-0472">Membrane</keyword>
<protein>
    <submittedName>
        <fullName evidence="9">GNRHR protein</fullName>
    </submittedName>
</protein>
<dbReference type="InterPro" id="IPR017452">
    <property type="entry name" value="GPCR_Rhodpsn_7TM"/>
</dbReference>
<evidence type="ECO:0000256" key="2">
    <source>
        <dbReference type="ARBA" id="ARBA00022475"/>
    </source>
</evidence>
<dbReference type="PRINTS" id="PR00237">
    <property type="entry name" value="GPCRRHODOPSN"/>
</dbReference>
<dbReference type="PANTHER" id="PTHR24241">
    <property type="entry name" value="NEUROPEPTIDE RECEPTOR-RELATED G-PROTEIN COUPLED RECEPTOR"/>
    <property type="match status" value="1"/>
</dbReference>
<feature type="domain" description="G-protein coupled receptors family 1 profile" evidence="8">
    <location>
        <begin position="147"/>
        <end position="409"/>
    </location>
</feature>
<dbReference type="InterPro" id="IPR000276">
    <property type="entry name" value="GPCR_Rhodpsn"/>
</dbReference>
<dbReference type="Pfam" id="PF00001">
    <property type="entry name" value="7tm_1"/>
    <property type="match status" value="1"/>
</dbReference>
<evidence type="ECO:0000256" key="4">
    <source>
        <dbReference type="ARBA" id="ARBA00022989"/>
    </source>
</evidence>
<dbReference type="GO" id="GO:0004930">
    <property type="term" value="F:G protein-coupled receptor activity"/>
    <property type="evidence" value="ECO:0007669"/>
    <property type="project" value="InterPro"/>
</dbReference>
<accession>A0A8J9ZHP9</accession>
<dbReference type="Gene3D" id="1.20.1070.10">
    <property type="entry name" value="Rhodopsin 7-helix transmembrane proteins"/>
    <property type="match status" value="1"/>
</dbReference>
<dbReference type="PROSITE" id="PS50262">
    <property type="entry name" value="G_PROTEIN_RECEP_F1_2"/>
    <property type="match status" value="1"/>
</dbReference>
<comment type="subcellular location">
    <subcellularLocation>
        <location evidence="1">Cell membrane</location>
        <topology evidence="1">Multi-pass membrane protein</topology>
    </subcellularLocation>
</comment>
<evidence type="ECO:0000313" key="10">
    <source>
        <dbReference type="Proteomes" id="UP000838412"/>
    </source>
</evidence>
<evidence type="ECO:0000259" key="8">
    <source>
        <dbReference type="PROSITE" id="PS50262"/>
    </source>
</evidence>
<evidence type="ECO:0000313" key="9">
    <source>
        <dbReference type="EMBL" id="CAH1254884.1"/>
    </source>
</evidence>
<feature type="transmembrane region" description="Helical" evidence="7">
    <location>
        <begin position="247"/>
        <end position="268"/>
    </location>
</feature>
<evidence type="ECO:0000256" key="7">
    <source>
        <dbReference type="SAM" id="Phobius"/>
    </source>
</evidence>
<feature type="transmembrane region" description="Helical" evidence="7">
    <location>
        <begin position="353"/>
        <end position="377"/>
    </location>
</feature>
<feature type="transmembrane region" description="Helical" evidence="7">
    <location>
        <begin position="164"/>
        <end position="191"/>
    </location>
</feature>
<dbReference type="GO" id="GO:0042277">
    <property type="term" value="F:peptide binding"/>
    <property type="evidence" value="ECO:0007669"/>
    <property type="project" value="TreeGrafter"/>
</dbReference>
<keyword evidence="3 7" id="KW-0812">Transmembrane</keyword>
<proteinExistence type="predicted"/>
<dbReference type="GO" id="GO:0032870">
    <property type="term" value="P:cellular response to hormone stimulus"/>
    <property type="evidence" value="ECO:0007669"/>
    <property type="project" value="TreeGrafter"/>
</dbReference>
<evidence type="ECO:0000256" key="1">
    <source>
        <dbReference type="ARBA" id="ARBA00004651"/>
    </source>
</evidence>
<dbReference type="GO" id="GO:0005886">
    <property type="term" value="C:plasma membrane"/>
    <property type="evidence" value="ECO:0007669"/>
    <property type="project" value="UniProtKB-SubCell"/>
</dbReference>
<feature type="transmembrane region" description="Helical" evidence="7">
    <location>
        <begin position="211"/>
        <end position="235"/>
    </location>
</feature>
<keyword evidence="10" id="KW-1185">Reference proteome</keyword>
<evidence type="ECO:0000256" key="5">
    <source>
        <dbReference type="ARBA" id="ARBA00023136"/>
    </source>
</evidence>
<reference evidence="9" key="1">
    <citation type="submission" date="2022-01" db="EMBL/GenBank/DDBJ databases">
        <authorList>
            <person name="Braso-Vives M."/>
        </authorList>
    </citation>
    <scope>NUCLEOTIDE SEQUENCE</scope>
</reference>
<dbReference type="PANTHER" id="PTHR24241:SF59">
    <property type="entry name" value="ADIPOKINETIC HORMONE RECEPTOR, ISOFORM C"/>
    <property type="match status" value="1"/>
</dbReference>
<dbReference type="SUPFAM" id="SSF81321">
    <property type="entry name" value="Family A G protein-coupled receptor-like"/>
    <property type="match status" value="1"/>
</dbReference>
<gene>
    <name evidence="9" type="primary">GNRHR</name>
    <name evidence="9" type="ORF">BLAG_LOCUS14124</name>
</gene>
<keyword evidence="4 7" id="KW-1133">Transmembrane helix</keyword>
<organism evidence="9 10">
    <name type="scientific">Branchiostoma lanceolatum</name>
    <name type="common">Common lancelet</name>
    <name type="synonym">Amphioxus lanceolatum</name>
    <dbReference type="NCBI Taxonomy" id="7740"/>
    <lineage>
        <taxon>Eukaryota</taxon>
        <taxon>Metazoa</taxon>
        <taxon>Chordata</taxon>
        <taxon>Cephalochordata</taxon>
        <taxon>Leptocardii</taxon>
        <taxon>Amphioxiformes</taxon>
        <taxon>Branchiostomatidae</taxon>
        <taxon>Branchiostoma</taxon>
    </lineage>
</organism>
<dbReference type="EMBL" id="OV696687">
    <property type="protein sequence ID" value="CAH1254884.1"/>
    <property type="molecule type" value="Genomic_DNA"/>
</dbReference>
<evidence type="ECO:0000256" key="6">
    <source>
        <dbReference type="ARBA" id="ARBA00023170"/>
    </source>
</evidence>
<keyword evidence="2" id="KW-1003">Cell membrane</keyword>
<feature type="transmembrane region" description="Helical" evidence="7">
    <location>
        <begin position="294"/>
        <end position="323"/>
    </location>
</feature>
<feature type="transmembrane region" description="Helical" evidence="7">
    <location>
        <begin position="131"/>
        <end position="152"/>
    </location>
</feature>
<dbReference type="CDD" id="cd15384">
    <property type="entry name" value="7tmA_GnRHR_invertebrate"/>
    <property type="match status" value="1"/>
</dbReference>